<comment type="caution">
    <text evidence="3">The sequence shown here is derived from an EMBL/GenBank/DDBJ whole genome shotgun (WGS) entry which is preliminary data.</text>
</comment>
<feature type="domain" description="Glycosyltransferase 2-like" evidence="2">
    <location>
        <begin position="52"/>
        <end position="171"/>
    </location>
</feature>
<dbReference type="Proteomes" id="UP000253046">
    <property type="component" value="Unassembled WGS sequence"/>
</dbReference>
<dbReference type="InterPro" id="IPR011990">
    <property type="entry name" value="TPR-like_helical_dom_sf"/>
</dbReference>
<name>A0A366I3D1_9GAMM</name>
<dbReference type="PANTHER" id="PTHR43630">
    <property type="entry name" value="POLY-BETA-1,6-N-ACETYL-D-GLUCOSAMINE SYNTHASE"/>
    <property type="match status" value="1"/>
</dbReference>
<keyword evidence="3" id="KW-0808">Transferase</keyword>
<dbReference type="SUPFAM" id="SSF48452">
    <property type="entry name" value="TPR-like"/>
    <property type="match status" value="1"/>
</dbReference>
<dbReference type="InterPro" id="IPR029044">
    <property type="entry name" value="Nucleotide-diphossugar_trans"/>
</dbReference>
<comment type="similarity">
    <text evidence="1">Belongs to the glycosyltransferase 2 family. WaaE/KdtX subfamily.</text>
</comment>
<keyword evidence="4" id="KW-1185">Reference proteome</keyword>
<dbReference type="SMART" id="SM00028">
    <property type="entry name" value="TPR"/>
    <property type="match status" value="3"/>
</dbReference>
<dbReference type="Pfam" id="PF13181">
    <property type="entry name" value="TPR_8"/>
    <property type="match status" value="2"/>
</dbReference>
<evidence type="ECO:0000313" key="3">
    <source>
        <dbReference type="EMBL" id="RBP62286.1"/>
    </source>
</evidence>
<dbReference type="Pfam" id="PF00535">
    <property type="entry name" value="Glycos_transf_2"/>
    <property type="match status" value="1"/>
</dbReference>
<evidence type="ECO:0000313" key="4">
    <source>
        <dbReference type="Proteomes" id="UP000253046"/>
    </source>
</evidence>
<accession>A0A366I3D1</accession>
<dbReference type="CDD" id="cd02511">
    <property type="entry name" value="Beta4Glucosyltransferase"/>
    <property type="match status" value="1"/>
</dbReference>
<sequence length="400" mass="45690">MMNTLSPGDSLANSMQQLMRRLLFQHQSNRMVMPDMQNSKNTDDNNAPLMISVCMIVKDEAQHLENTLRSLAQYFDDIVVVDTGSNDNSKEIASCFTNKIYDFQWIADFSAARNYSLQFAKYDWVLVVDADEELSFIDLTALSSLIAAHPTSIGRVERVDYIDDPNGGDIIRERISRLFRKELYVYRGIIHEQVSARSTAIPVNHFQVPIRLNHIGYQKNILHNKDKIVRNITMLKTAIDENPSDPYLHYQLGKSYYLAKDYLLASETFSTALGYQTDFSYEYNEQLIESYGYTLINLGEYKQALSILEYEQYCHSTDFTFLKALILMNNGDLQQAVNIFLSCTQLPPGRSDGVNTYKANYNVGVILECSGMLKEAVSFYQKCDNYKPAVDGILRIGKQV</sequence>
<proteinExistence type="inferred from homology"/>
<dbReference type="SUPFAM" id="SSF53448">
    <property type="entry name" value="Nucleotide-diphospho-sugar transferases"/>
    <property type="match status" value="1"/>
</dbReference>
<dbReference type="InterPro" id="IPR001173">
    <property type="entry name" value="Glyco_trans_2-like"/>
</dbReference>
<dbReference type="EMBL" id="QNRY01000017">
    <property type="protein sequence ID" value="RBP62286.1"/>
    <property type="molecule type" value="Genomic_DNA"/>
</dbReference>
<dbReference type="InterPro" id="IPR019734">
    <property type="entry name" value="TPR_rpt"/>
</dbReference>
<dbReference type="Gene3D" id="1.25.40.10">
    <property type="entry name" value="Tetratricopeptide repeat domain"/>
    <property type="match status" value="1"/>
</dbReference>
<gene>
    <name evidence="3" type="ORF">DES54_11728</name>
</gene>
<protein>
    <submittedName>
        <fullName evidence="3">Glycosyl transferase family 2</fullName>
    </submittedName>
</protein>
<dbReference type="GO" id="GO:0016740">
    <property type="term" value="F:transferase activity"/>
    <property type="evidence" value="ECO:0007669"/>
    <property type="project" value="UniProtKB-KW"/>
</dbReference>
<dbReference type="AlphaFoldDB" id="A0A366I3D1"/>
<reference evidence="3 4" key="1">
    <citation type="submission" date="2018-06" db="EMBL/GenBank/DDBJ databases">
        <title>Genomic Encyclopedia of Type Strains, Phase IV (KMG-IV): sequencing the most valuable type-strain genomes for metagenomic binning, comparative biology and taxonomic classification.</title>
        <authorList>
            <person name="Goeker M."/>
        </authorList>
    </citation>
    <scope>NUCLEOTIDE SEQUENCE [LARGE SCALE GENOMIC DNA]</scope>
    <source>
        <strain evidence="3 4">DSM 30166</strain>
    </source>
</reference>
<evidence type="ECO:0000259" key="2">
    <source>
        <dbReference type="Pfam" id="PF00535"/>
    </source>
</evidence>
<dbReference type="PANTHER" id="PTHR43630:SF2">
    <property type="entry name" value="GLYCOSYLTRANSFERASE"/>
    <property type="match status" value="1"/>
</dbReference>
<evidence type="ECO:0000256" key="1">
    <source>
        <dbReference type="ARBA" id="ARBA00038494"/>
    </source>
</evidence>
<organism evidence="3 4">
    <name type="scientific">Brenneria salicis ATCC 15712 = DSM 30166</name>
    <dbReference type="NCBI Taxonomy" id="714314"/>
    <lineage>
        <taxon>Bacteria</taxon>
        <taxon>Pseudomonadati</taxon>
        <taxon>Pseudomonadota</taxon>
        <taxon>Gammaproteobacteria</taxon>
        <taxon>Enterobacterales</taxon>
        <taxon>Pectobacteriaceae</taxon>
        <taxon>Brenneria</taxon>
    </lineage>
</organism>
<dbReference type="Gene3D" id="3.90.550.10">
    <property type="entry name" value="Spore Coat Polysaccharide Biosynthesis Protein SpsA, Chain A"/>
    <property type="match status" value="1"/>
</dbReference>